<protein>
    <submittedName>
        <fullName evidence="2">Uncharacterized protein</fullName>
    </submittedName>
</protein>
<dbReference type="RefSeq" id="WP_011436268.1">
    <property type="nucleotide sequence ID" value="NC_007777.1"/>
</dbReference>
<evidence type="ECO:0000313" key="2">
    <source>
        <dbReference type="EMBL" id="ABD11208.1"/>
    </source>
</evidence>
<dbReference type="EMBL" id="CP000249">
    <property type="protein sequence ID" value="ABD11208.1"/>
    <property type="molecule type" value="Genomic_DNA"/>
</dbReference>
<proteinExistence type="predicted"/>
<dbReference type="KEGG" id="fra:Francci3_1832"/>
<dbReference type="InterPro" id="IPR054202">
    <property type="entry name" value="DUF6907"/>
</dbReference>
<name>Q2JBY4_FRACC</name>
<dbReference type="STRING" id="106370.Francci3_1832"/>
<evidence type="ECO:0000256" key="1">
    <source>
        <dbReference type="SAM" id="MobiDB-lite"/>
    </source>
</evidence>
<dbReference type="Proteomes" id="UP000001937">
    <property type="component" value="Chromosome"/>
</dbReference>
<feature type="region of interest" description="Disordered" evidence="1">
    <location>
        <begin position="101"/>
        <end position="126"/>
    </location>
</feature>
<organism evidence="2 3">
    <name type="scientific">Frankia casuarinae (strain DSM 45818 / CECT 9043 / HFP020203 / CcI3)</name>
    <dbReference type="NCBI Taxonomy" id="106370"/>
    <lineage>
        <taxon>Bacteria</taxon>
        <taxon>Bacillati</taxon>
        <taxon>Actinomycetota</taxon>
        <taxon>Actinomycetes</taxon>
        <taxon>Frankiales</taxon>
        <taxon>Frankiaceae</taxon>
        <taxon>Frankia</taxon>
    </lineage>
</organism>
<sequence length="126" mass="13079">MSEPVDAACPPWCDQPTGHLQVEPAGPGDYHISAFIVIDLPEIAGIREGTAVQVAIEQYVTSTTIYDPLISLAVGDDDPDSEALTLDEADALATALSRAVTAARDAPAHPPSKQGAVPRPPAGEQP</sequence>
<accession>Q2JBY4</accession>
<evidence type="ECO:0000313" key="3">
    <source>
        <dbReference type="Proteomes" id="UP000001937"/>
    </source>
</evidence>
<dbReference type="Pfam" id="PF21848">
    <property type="entry name" value="DUF6907"/>
    <property type="match status" value="1"/>
</dbReference>
<gene>
    <name evidence="2" type="ordered locus">Francci3_1832</name>
</gene>
<dbReference type="AlphaFoldDB" id="Q2JBY4"/>
<keyword evidence="3" id="KW-1185">Reference proteome</keyword>
<reference evidence="2 3" key="1">
    <citation type="journal article" date="2007" name="Genome Res.">
        <title>Genome characteristics of facultatively symbiotic Frankia sp. strains reflect host range and host plant biogeography.</title>
        <authorList>
            <person name="Normand P."/>
            <person name="Lapierre P."/>
            <person name="Tisa L.S."/>
            <person name="Gogarten J.P."/>
            <person name="Alloisio N."/>
            <person name="Bagnarol E."/>
            <person name="Bassi C.A."/>
            <person name="Berry A.M."/>
            <person name="Bickhart D.M."/>
            <person name="Choisne N."/>
            <person name="Couloux A."/>
            <person name="Cournoyer B."/>
            <person name="Cruveiller S."/>
            <person name="Daubin V."/>
            <person name="Demange N."/>
            <person name="Francino M.P."/>
            <person name="Goltsman E."/>
            <person name="Huang Y."/>
            <person name="Kopp O.R."/>
            <person name="Labarre L."/>
            <person name="Lapidus A."/>
            <person name="Lavire C."/>
            <person name="Marechal J."/>
            <person name="Martinez M."/>
            <person name="Mastronunzio J.E."/>
            <person name="Mullin B.C."/>
            <person name="Niemann J."/>
            <person name="Pujic P."/>
            <person name="Rawnsley T."/>
            <person name="Rouy Z."/>
            <person name="Schenowitz C."/>
            <person name="Sellstedt A."/>
            <person name="Tavares F."/>
            <person name="Tomkins J.P."/>
            <person name="Vallenet D."/>
            <person name="Valverde C."/>
            <person name="Wall L.G."/>
            <person name="Wang Y."/>
            <person name="Medigue C."/>
            <person name="Benson D.R."/>
        </authorList>
    </citation>
    <scope>NUCLEOTIDE SEQUENCE [LARGE SCALE GENOMIC DNA]</scope>
    <source>
        <strain evidence="3">DSM 45818 / CECT 9043 / CcI3</strain>
    </source>
</reference>
<dbReference type="HOGENOM" id="CLU_2069673_0_0_11"/>